<dbReference type="Proteomes" id="UP000460666">
    <property type="component" value="Unassembled WGS sequence"/>
</dbReference>
<sequence length="317" mass="37253">METYKKPPLSYTEQVALLQSRGMSVPDIPRAERLLANISYYRLSAYMLPYKKKENGTIIDSFKEGTTWDMVYDLYVFDRKLRLLVFDAIERLEIAIRTQIIYQLSHKYGSHWQDNPSIFKAPERRVLRDGSIVTFDVYAEIQKHISDQLHSNRAEVFIQHYRNKYDNPVNPPSWMSVEIMYFNHLSRICTGLKSRADINGIADYFGLPPKTFCSWLHTMNYVRNLCAHHARLWNREMSIVPEKLHFSKRLVWISNPDTVQRGKVYYFFCMLGYLLQTANPTSSFKDRLKALVDEYKGVASLSAMGFAEGWENEKIWK</sequence>
<proteinExistence type="predicted"/>
<name>A0A642HUB2_BACFG</name>
<dbReference type="PIRSF" id="PIRSF034934">
    <property type="entry name" value="AbiF_AbiD"/>
    <property type="match status" value="1"/>
</dbReference>
<evidence type="ECO:0000313" key="1">
    <source>
        <dbReference type="EMBL" id="KAA5002056.1"/>
    </source>
</evidence>
<comment type="caution">
    <text evidence="1">The sequence shown here is derived from an EMBL/GenBank/DDBJ whole genome shotgun (WGS) entry which is preliminary data.</text>
</comment>
<gene>
    <name evidence="1" type="ORF">F2Z89_01760</name>
</gene>
<dbReference type="EMBL" id="VWCJ01000001">
    <property type="protein sequence ID" value="KAA5002056.1"/>
    <property type="molecule type" value="Genomic_DNA"/>
</dbReference>
<dbReference type="Pfam" id="PF07751">
    <property type="entry name" value="Abi_2"/>
    <property type="match status" value="1"/>
</dbReference>
<dbReference type="AlphaFoldDB" id="A0A642HUB2"/>
<dbReference type="RefSeq" id="WP_130070808.1">
    <property type="nucleotide sequence ID" value="NZ_RCXN01000001.1"/>
</dbReference>
<dbReference type="InterPro" id="IPR017034">
    <property type="entry name" value="Abi_system_AbiD/AbiF"/>
</dbReference>
<dbReference type="InterPro" id="IPR011664">
    <property type="entry name" value="Abi_system_AbiD/AbiF-like"/>
</dbReference>
<accession>A0A642HUB2</accession>
<evidence type="ECO:0000313" key="2">
    <source>
        <dbReference type="Proteomes" id="UP000460666"/>
    </source>
</evidence>
<protein>
    <submittedName>
        <fullName evidence="1">Abi family protein</fullName>
    </submittedName>
</protein>
<organism evidence="1 2">
    <name type="scientific">Bacteroides fragilis</name>
    <dbReference type="NCBI Taxonomy" id="817"/>
    <lineage>
        <taxon>Bacteria</taxon>
        <taxon>Pseudomonadati</taxon>
        <taxon>Bacteroidota</taxon>
        <taxon>Bacteroidia</taxon>
        <taxon>Bacteroidales</taxon>
        <taxon>Bacteroidaceae</taxon>
        <taxon>Bacteroides</taxon>
    </lineage>
</organism>
<reference evidence="1 2" key="1">
    <citation type="journal article" date="2019" name="Nat. Med.">
        <title>A library of human gut bacterial isolates paired with longitudinal multiomics data enables mechanistic microbiome research.</title>
        <authorList>
            <person name="Poyet M."/>
            <person name="Groussin M."/>
            <person name="Gibbons S.M."/>
            <person name="Avila-Pacheco J."/>
            <person name="Jiang X."/>
            <person name="Kearney S.M."/>
            <person name="Perrotta A.R."/>
            <person name="Berdy B."/>
            <person name="Zhao S."/>
            <person name="Lieberman T.D."/>
            <person name="Swanson P.K."/>
            <person name="Smith M."/>
            <person name="Roesemann S."/>
            <person name="Alexander J.E."/>
            <person name="Rich S.A."/>
            <person name="Livny J."/>
            <person name="Vlamakis H."/>
            <person name="Clish C."/>
            <person name="Bullock K."/>
            <person name="Deik A."/>
            <person name="Scott J."/>
            <person name="Pierce K.A."/>
            <person name="Xavier R.J."/>
            <person name="Alm E.J."/>
        </authorList>
    </citation>
    <scope>NUCLEOTIDE SEQUENCE [LARGE SCALE GENOMIC DNA]</scope>
    <source>
        <strain evidence="1 2">BIOML-A46</strain>
    </source>
</reference>